<dbReference type="Pfam" id="PF09409">
    <property type="entry name" value="PUB"/>
    <property type="match status" value="1"/>
</dbReference>
<dbReference type="PANTHER" id="PTHR47796">
    <property type="entry name" value="ZINC METALLOPROTEINASE-LIKE PROTEIN"/>
    <property type="match status" value="1"/>
</dbReference>
<evidence type="ECO:0000256" key="1">
    <source>
        <dbReference type="SAM" id="MobiDB-lite"/>
    </source>
</evidence>
<dbReference type="Gene3D" id="1.20.58.2190">
    <property type="match status" value="1"/>
</dbReference>
<protein>
    <recommendedName>
        <fullName evidence="2">PUB domain-containing protein</fullName>
    </recommendedName>
</protein>
<dbReference type="AlphaFoldDB" id="A0A0K8RMX3"/>
<evidence type="ECO:0000259" key="2">
    <source>
        <dbReference type="Pfam" id="PF09409"/>
    </source>
</evidence>
<dbReference type="InterPro" id="IPR018997">
    <property type="entry name" value="PUB_domain"/>
</dbReference>
<name>A0A0K8RMX3_IXORI</name>
<dbReference type="EMBL" id="GADI01001377">
    <property type="protein sequence ID" value="JAA72431.1"/>
    <property type="molecule type" value="mRNA"/>
</dbReference>
<accession>A0A0K8RMX3</accession>
<dbReference type="InterPro" id="IPR036339">
    <property type="entry name" value="PUB-like_dom_sf"/>
</dbReference>
<feature type="compositionally biased region" description="Polar residues" evidence="1">
    <location>
        <begin position="51"/>
        <end position="70"/>
    </location>
</feature>
<feature type="domain" description="PUB" evidence="2">
    <location>
        <begin position="153"/>
        <end position="225"/>
    </location>
</feature>
<dbReference type="CDD" id="cd10463">
    <property type="entry name" value="PUB_WLM"/>
    <property type="match status" value="1"/>
</dbReference>
<dbReference type="SUPFAM" id="SSF143503">
    <property type="entry name" value="PUG domain-like"/>
    <property type="match status" value="1"/>
</dbReference>
<sequence length="241" mass="27039">LTQFREDHLRKKTTSVSDPIVDSDQNAPEPDPDERENKKYEIPEPFGHSGIDSTEPNNINVQIQESGLNNSEEDPNCLEDSGSLGPPLNGCHAEDMQTEINPGQSILQSQTSEPDLDDPELQIIQDPVTTVYDRLQRAIQSLKCEVIPSDTGRVLRTLFKIICNVIKHPDDVKYRKLRKANPTIQRNIITYKAAVDILTLIGFCEGIVTDERGKTEAYLTLKRNEPGLLWLAKSSLEMCIS</sequence>
<organism evidence="3">
    <name type="scientific">Ixodes ricinus</name>
    <name type="common">Common tick</name>
    <name type="synonym">Acarus ricinus</name>
    <dbReference type="NCBI Taxonomy" id="34613"/>
    <lineage>
        <taxon>Eukaryota</taxon>
        <taxon>Metazoa</taxon>
        <taxon>Ecdysozoa</taxon>
        <taxon>Arthropoda</taxon>
        <taxon>Chelicerata</taxon>
        <taxon>Arachnida</taxon>
        <taxon>Acari</taxon>
        <taxon>Parasitiformes</taxon>
        <taxon>Ixodida</taxon>
        <taxon>Ixodoidea</taxon>
        <taxon>Ixodidae</taxon>
        <taxon>Ixodinae</taxon>
        <taxon>Ixodes</taxon>
    </lineage>
</organism>
<proteinExistence type="evidence at transcript level"/>
<reference evidence="3" key="1">
    <citation type="submission" date="2012-12" db="EMBL/GenBank/DDBJ databases">
        <title>Identification and characterization of a phenylalanine ammonia-lyase gene family in Isatis indigotica Fort.</title>
        <authorList>
            <person name="Liu Q."/>
            <person name="Chen J."/>
            <person name="Zhou X."/>
            <person name="Di P."/>
            <person name="Xiao Y."/>
            <person name="Xuan H."/>
            <person name="Zhang L."/>
            <person name="Chen W."/>
        </authorList>
    </citation>
    <scope>NUCLEOTIDE SEQUENCE</scope>
    <source>
        <tissue evidence="3">Salivary gland</tissue>
    </source>
</reference>
<dbReference type="PANTHER" id="PTHR47796:SF1">
    <property type="entry name" value="OS08G0500800 PROTEIN"/>
    <property type="match status" value="1"/>
</dbReference>
<evidence type="ECO:0000313" key="3">
    <source>
        <dbReference type="EMBL" id="JAA72431.1"/>
    </source>
</evidence>
<feature type="non-terminal residue" evidence="3">
    <location>
        <position position="1"/>
    </location>
</feature>
<dbReference type="SMART" id="SM00580">
    <property type="entry name" value="PUG"/>
    <property type="match status" value="1"/>
</dbReference>
<feature type="region of interest" description="Disordered" evidence="1">
    <location>
        <begin position="1"/>
        <end position="91"/>
    </location>
</feature>